<dbReference type="Pfam" id="PF11335">
    <property type="entry name" value="DUF3137"/>
    <property type="match status" value="1"/>
</dbReference>
<proteinExistence type="predicted"/>
<evidence type="ECO:0000256" key="1">
    <source>
        <dbReference type="SAM" id="Phobius"/>
    </source>
</evidence>
<keyword evidence="1" id="KW-1133">Transmembrane helix</keyword>
<feature type="transmembrane region" description="Helical" evidence="1">
    <location>
        <begin position="47"/>
        <end position="66"/>
    </location>
</feature>
<dbReference type="EMBL" id="LR215048">
    <property type="protein sequence ID" value="VEU81037.1"/>
    <property type="molecule type" value="Genomic_DNA"/>
</dbReference>
<dbReference type="OrthoDB" id="9790947at2"/>
<evidence type="ECO:0000313" key="3">
    <source>
        <dbReference type="Proteomes" id="UP000289841"/>
    </source>
</evidence>
<sequence length="285" mass="33569">MGFKVIKRKKLKYEISMIFLGVLWVIALIIGLVLGVGAAVKLEDGEFLQLVVIPPAFVSGIMYVVYRKFKKNSLKFKKIFVVNELQKIIPNITYEPELGLTRNEVYKTNLITPRVGFESEDLLKGKINNLNFVSSDLFISEKQRSKKERAGKVSFMGQFFIIDLEKTIEEPVYVLSKNNQYYKKENNYQKVELEWIKFNQQFIVYSSKDNHAFYMLTPRFMERLSKANERERKTSFAFFDDKLYVAIHTNIDTFDLRLFKPINKAFLEEIREQIFFVKEIIKTLN</sequence>
<dbReference type="KEGG" id="aaxa:NCTC10138_01428"/>
<dbReference type="Proteomes" id="UP000289841">
    <property type="component" value="Chromosome"/>
</dbReference>
<evidence type="ECO:0000313" key="2">
    <source>
        <dbReference type="EMBL" id="VEU81037.1"/>
    </source>
</evidence>
<keyword evidence="1" id="KW-0472">Membrane</keyword>
<keyword evidence="1" id="KW-0812">Transmembrane</keyword>
<feature type="transmembrane region" description="Helical" evidence="1">
    <location>
        <begin position="21"/>
        <end position="41"/>
    </location>
</feature>
<organism evidence="2 3">
    <name type="scientific">Haploplasma axanthum</name>
    <name type="common">Acholeplasma axanthum</name>
    <dbReference type="NCBI Taxonomy" id="29552"/>
    <lineage>
        <taxon>Bacteria</taxon>
        <taxon>Bacillati</taxon>
        <taxon>Mycoplasmatota</taxon>
        <taxon>Mollicutes</taxon>
        <taxon>Acholeplasmatales</taxon>
        <taxon>Acholeplasmataceae</taxon>
        <taxon>Haploplasma</taxon>
    </lineage>
</organism>
<dbReference type="AlphaFoldDB" id="A0A449BF19"/>
<keyword evidence="3" id="KW-1185">Reference proteome</keyword>
<gene>
    <name evidence="2" type="ORF">NCTC10138_01428</name>
</gene>
<protein>
    <submittedName>
        <fullName evidence="2">Protein of uncharacterized function (DUF3137)</fullName>
    </submittedName>
</protein>
<dbReference type="STRING" id="1278311.GCA_000428705_00119"/>
<accession>A0A449BF19</accession>
<dbReference type="RefSeq" id="WP_026389954.1">
    <property type="nucleotide sequence ID" value="NZ_LR215048.1"/>
</dbReference>
<dbReference type="InterPro" id="IPR021484">
    <property type="entry name" value="DUF3137"/>
</dbReference>
<name>A0A449BF19_HAPAX</name>
<reference evidence="2 3" key="1">
    <citation type="submission" date="2019-01" db="EMBL/GenBank/DDBJ databases">
        <authorList>
            <consortium name="Pathogen Informatics"/>
        </authorList>
    </citation>
    <scope>NUCLEOTIDE SEQUENCE [LARGE SCALE GENOMIC DNA]</scope>
    <source>
        <strain evidence="2 3">NCTC10138</strain>
    </source>
</reference>